<dbReference type="Proteomes" id="UP000199398">
    <property type="component" value="Unassembled WGS sequence"/>
</dbReference>
<protein>
    <submittedName>
        <fullName evidence="2">Uncharacterized protein</fullName>
    </submittedName>
</protein>
<reference evidence="3" key="2">
    <citation type="submission" date="2016-10" db="EMBL/GenBank/DDBJ databases">
        <authorList>
            <person name="Varghese N."/>
            <person name="Submissions S."/>
        </authorList>
    </citation>
    <scope>NUCLEOTIDE SEQUENCE [LARGE SCALE GENOMIC DNA]</scope>
    <source>
        <strain evidence="3">CPCC 201259</strain>
    </source>
</reference>
<evidence type="ECO:0000313" key="4">
    <source>
        <dbReference type="Proteomes" id="UP000270697"/>
    </source>
</evidence>
<proteinExistence type="predicted"/>
<dbReference type="STRING" id="455193.SAMN05421805_104208"/>
<gene>
    <name evidence="1" type="ORF">ATL45_0992</name>
    <name evidence="2" type="ORF">SAMN05421805_104208</name>
</gene>
<organism evidence="2 3">
    <name type="scientific">Saccharopolyspora antimicrobica</name>
    <dbReference type="NCBI Taxonomy" id="455193"/>
    <lineage>
        <taxon>Bacteria</taxon>
        <taxon>Bacillati</taxon>
        <taxon>Actinomycetota</taxon>
        <taxon>Actinomycetes</taxon>
        <taxon>Pseudonocardiales</taxon>
        <taxon>Pseudonocardiaceae</taxon>
        <taxon>Saccharopolyspora</taxon>
    </lineage>
</organism>
<dbReference type="AlphaFoldDB" id="A0A1I4YM96"/>
<evidence type="ECO:0000313" key="2">
    <source>
        <dbReference type="EMBL" id="SFN39165.1"/>
    </source>
</evidence>
<name>A0A1I4YM96_9PSEU</name>
<dbReference type="RefSeq" id="WP_093152053.1">
    <property type="nucleotide sequence ID" value="NZ_FOUP01000004.1"/>
</dbReference>
<reference evidence="2" key="1">
    <citation type="submission" date="2016-10" db="EMBL/GenBank/DDBJ databases">
        <authorList>
            <person name="de Groot N.N."/>
        </authorList>
    </citation>
    <scope>NUCLEOTIDE SEQUENCE [LARGE SCALE GENOMIC DNA]</scope>
    <source>
        <strain evidence="2">CPCC 201259</strain>
    </source>
</reference>
<dbReference type="Proteomes" id="UP000270697">
    <property type="component" value="Unassembled WGS sequence"/>
</dbReference>
<evidence type="ECO:0000313" key="3">
    <source>
        <dbReference type="Proteomes" id="UP000199398"/>
    </source>
</evidence>
<sequence length="103" mass="11412">MPTRYQRRIERGPSLAAREMLRAIAKGAIADHRTSHGDLRPCWINPQAARGWYRIGEHARDIPNPADGPLWIGPEDAAVLRSLIEHGQVRHTRTGYRAAGGAA</sequence>
<dbReference type="EMBL" id="RBXX01000002">
    <property type="protein sequence ID" value="RKT82737.1"/>
    <property type="molecule type" value="Genomic_DNA"/>
</dbReference>
<evidence type="ECO:0000313" key="1">
    <source>
        <dbReference type="EMBL" id="RKT82737.1"/>
    </source>
</evidence>
<reference evidence="1 4" key="3">
    <citation type="submission" date="2018-10" db="EMBL/GenBank/DDBJ databases">
        <title>Sequencing the genomes of 1000 actinobacteria strains.</title>
        <authorList>
            <person name="Klenk H.-P."/>
        </authorList>
    </citation>
    <scope>NUCLEOTIDE SEQUENCE [LARGE SCALE GENOMIC DNA]</scope>
    <source>
        <strain evidence="1 4">DSM 45119</strain>
    </source>
</reference>
<accession>A0A1I4YM96</accession>
<dbReference type="EMBL" id="FOUP01000004">
    <property type="protein sequence ID" value="SFN39165.1"/>
    <property type="molecule type" value="Genomic_DNA"/>
</dbReference>
<keyword evidence="4" id="KW-1185">Reference proteome</keyword>